<dbReference type="InterPro" id="IPR018170">
    <property type="entry name" value="Aldo/ket_reductase_CS"/>
</dbReference>
<dbReference type="Pfam" id="PF00248">
    <property type="entry name" value="Aldo_ket_red"/>
    <property type="match status" value="1"/>
</dbReference>
<dbReference type="NCBIfam" id="TIGR00308">
    <property type="entry name" value="TRM1"/>
    <property type="match status" value="1"/>
</dbReference>
<dbReference type="InterPro" id="IPR023210">
    <property type="entry name" value="NADP_OxRdtase_dom"/>
</dbReference>
<dbReference type="PROSITE" id="PS51626">
    <property type="entry name" value="SAM_MT_TRM1"/>
    <property type="match status" value="1"/>
</dbReference>
<keyword evidence="1 10" id="KW-0820">tRNA-binding</keyword>
<dbReference type="InterPro" id="IPR044488">
    <property type="entry name" value="AKR2E"/>
</dbReference>
<dbReference type="PROSITE" id="PS00062">
    <property type="entry name" value="ALDOKETO_REDUCTASE_2"/>
    <property type="match status" value="1"/>
</dbReference>
<dbReference type="GO" id="GO:0160104">
    <property type="term" value="F:tRNA (guanine(26)-N2)-dimethyltransferase activity"/>
    <property type="evidence" value="ECO:0007669"/>
    <property type="project" value="UniProtKB-EC"/>
</dbReference>
<dbReference type="PROSITE" id="PS00798">
    <property type="entry name" value="ALDOKETO_REDUCTASE_1"/>
    <property type="match status" value="1"/>
</dbReference>
<keyword evidence="2 10" id="KW-0489">Methyltransferase</keyword>
<dbReference type="InterPro" id="IPR020471">
    <property type="entry name" value="AKR"/>
</dbReference>
<feature type="domain" description="NADP-dependent oxidoreductase" evidence="12">
    <location>
        <begin position="542"/>
        <end position="808"/>
    </location>
</feature>
<feature type="compositionally biased region" description="Basic and acidic residues" evidence="11">
    <location>
        <begin position="492"/>
        <end position="501"/>
    </location>
</feature>
<evidence type="ECO:0000256" key="9">
    <source>
        <dbReference type="ARBA" id="ARBA00074266"/>
    </source>
</evidence>
<evidence type="ECO:0000256" key="3">
    <source>
        <dbReference type="ARBA" id="ARBA00022679"/>
    </source>
</evidence>
<dbReference type="Gene3D" id="3.40.50.150">
    <property type="entry name" value="Vaccinia Virus protein VP39"/>
    <property type="match status" value="1"/>
</dbReference>
<comment type="similarity">
    <text evidence="10">Belongs to the class I-like SAM-binding methyltransferase superfamily. Trm1 family.</text>
</comment>
<dbReference type="GO" id="GO:0000049">
    <property type="term" value="F:tRNA binding"/>
    <property type="evidence" value="ECO:0007669"/>
    <property type="project" value="UniProtKB-UniRule"/>
</dbReference>
<dbReference type="Gene3D" id="3.20.20.100">
    <property type="entry name" value="NADP-dependent oxidoreductase domain"/>
    <property type="match status" value="1"/>
</dbReference>
<evidence type="ECO:0000256" key="6">
    <source>
        <dbReference type="ARBA" id="ARBA00022884"/>
    </source>
</evidence>
<dbReference type="InterPro" id="IPR002905">
    <property type="entry name" value="Trm1"/>
</dbReference>
<dbReference type="Proteomes" id="UP000515164">
    <property type="component" value="Unplaced"/>
</dbReference>
<evidence type="ECO:0000256" key="10">
    <source>
        <dbReference type="PROSITE-ProRule" id="PRU00958"/>
    </source>
</evidence>
<keyword evidence="3 10" id="KW-0808">Transferase</keyword>
<comment type="catalytic activity">
    <reaction evidence="8">
        <text>guanosine(26) in tRNA + 2 S-adenosyl-L-methionine = N(2)-dimethylguanosine(26) in tRNA + 2 S-adenosyl-L-homocysteine + 2 H(+)</text>
        <dbReference type="Rhea" id="RHEA:43140"/>
        <dbReference type="Rhea" id="RHEA-COMP:10359"/>
        <dbReference type="Rhea" id="RHEA-COMP:10360"/>
        <dbReference type="ChEBI" id="CHEBI:15378"/>
        <dbReference type="ChEBI" id="CHEBI:57856"/>
        <dbReference type="ChEBI" id="CHEBI:59789"/>
        <dbReference type="ChEBI" id="CHEBI:74269"/>
        <dbReference type="ChEBI" id="CHEBI:74513"/>
        <dbReference type="EC" id="2.1.1.216"/>
    </reaction>
</comment>
<dbReference type="Pfam" id="PF02005">
    <property type="entry name" value="TRM"/>
    <property type="match status" value="1"/>
</dbReference>
<dbReference type="PROSITE" id="PS00063">
    <property type="entry name" value="ALDOKETO_REDUCTASE_3"/>
    <property type="match status" value="1"/>
</dbReference>
<dbReference type="KEGG" id="bbif:117214913"/>
<dbReference type="GO" id="GO:0002940">
    <property type="term" value="P:tRNA N2-guanine methylation"/>
    <property type="evidence" value="ECO:0007669"/>
    <property type="project" value="TreeGrafter"/>
</dbReference>
<dbReference type="FunFam" id="3.30.56.70:FF:000001">
    <property type="entry name" value="tRNA (guanine(26)-N(2))-dimethyltransferase"/>
    <property type="match status" value="1"/>
</dbReference>
<dbReference type="PRINTS" id="PR00069">
    <property type="entry name" value="ALDKETRDTASE"/>
</dbReference>
<sequence length="829" mass="92885">MEQCVKKPKLDTSIKEGEAEILVDNTNVFYNPVQEFNRDLSVAVLTTYIKGIKKQPTETGTEKQDGIVILEALSATGLRSIRYAKEVKGIKQIVANDISAKAVESIKNNIQHNGVENLIKPSHEDATLLMYQSRKDKFDVIDLDPYGCPTTFLDGAVQCVSDDGLLMITATDMAVLAGNSPETCYLKYGAISLKSKACHEMALRILLQSIASHAGRYGRYIVPVLSISADFYIRVFVKVFSSQIKCKENATKIGMVYQCIGCESINTQPLCYKKPSGGYKLASLPYVDQLCKICQHRQHEGGPIWLGPLHDQHFVSNLLCNLDEMKLATLKRIEGVLNVIREELDVPLYYTLSRLMSTIKCITPSMLTFRSALLNAGYCVSYSHACKTSVKTDAPNEVIWDIVRAWEKNNSVKRDKLSNDSPAIRILKTPTTTNVSFDIHPLANPLSRQNKLTRFQQNPTINWGPGTRARTRIDLENGVENSKKIRNQNKNSRKEKPRSTNDTEKLIFANVVCILNHLIMAEIPSLALSNGYKMPAFGLGTYQSRAGEVEAAVIEAINLGYRHIDTAFFYQNEKEIGQAIQAKIKDGTVKREDLFVTTKLWNNFHKESSVVPTCKKSLENLGLTYVDLYLVHWPFAFKEGDDLMPRDANGALLMSDTDYLETWKGMEECVRLGLTRSIGISNFNQEQITRLLAVAKILPVNNQVEVNINMDQKPLIQFCQKHNITITGYSPLGQPGNRAGIPTFLDNPVLVGLSKKYNKTTAQIALRYVLQQGIAIIPKTVTPSRLKENMNIFDFSLTDEEMASIAKLGTHQRVARFGDAKGHKYYPFE</sequence>
<dbReference type="CTD" id="170650"/>
<evidence type="ECO:0000256" key="7">
    <source>
        <dbReference type="ARBA" id="ARBA00039099"/>
    </source>
</evidence>
<organism evidence="13 14">
    <name type="scientific">Bombus bifarius</name>
    <dbReference type="NCBI Taxonomy" id="103933"/>
    <lineage>
        <taxon>Eukaryota</taxon>
        <taxon>Metazoa</taxon>
        <taxon>Ecdysozoa</taxon>
        <taxon>Arthropoda</taxon>
        <taxon>Hexapoda</taxon>
        <taxon>Insecta</taxon>
        <taxon>Pterygota</taxon>
        <taxon>Neoptera</taxon>
        <taxon>Endopterygota</taxon>
        <taxon>Hymenoptera</taxon>
        <taxon>Apocrita</taxon>
        <taxon>Aculeata</taxon>
        <taxon>Apoidea</taxon>
        <taxon>Anthophila</taxon>
        <taxon>Apidae</taxon>
        <taxon>Bombus</taxon>
        <taxon>Pyrobombus</taxon>
    </lineage>
</organism>
<keyword evidence="5 10" id="KW-0819">tRNA processing</keyword>
<dbReference type="GeneID" id="117214913"/>
<dbReference type="GO" id="GO:0016491">
    <property type="term" value="F:oxidoreductase activity"/>
    <property type="evidence" value="ECO:0007669"/>
    <property type="project" value="InterPro"/>
</dbReference>
<evidence type="ECO:0000256" key="5">
    <source>
        <dbReference type="ARBA" id="ARBA00022694"/>
    </source>
</evidence>
<evidence type="ECO:0000256" key="4">
    <source>
        <dbReference type="ARBA" id="ARBA00022691"/>
    </source>
</evidence>
<evidence type="ECO:0000313" key="13">
    <source>
        <dbReference type="Proteomes" id="UP000515164"/>
    </source>
</evidence>
<protein>
    <recommendedName>
        <fullName evidence="9">tRNA (guanine(26)-N(2))-dimethyltransferase</fullName>
        <ecNumber evidence="7">2.1.1.216</ecNumber>
    </recommendedName>
</protein>
<dbReference type="GO" id="GO:0005634">
    <property type="term" value="C:nucleus"/>
    <property type="evidence" value="ECO:0007669"/>
    <property type="project" value="TreeGrafter"/>
</dbReference>
<dbReference type="AlphaFoldDB" id="A0A6P8NSK3"/>
<proteinExistence type="inferred from homology"/>
<dbReference type="InterPro" id="IPR036812">
    <property type="entry name" value="NAD(P)_OxRdtase_dom_sf"/>
</dbReference>
<gene>
    <name evidence="14" type="primary">LOC117214913</name>
</gene>
<evidence type="ECO:0000256" key="11">
    <source>
        <dbReference type="SAM" id="MobiDB-lite"/>
    </source>
</evidence>
<dbReference type="PANTHER" id="PTHR10631">
    <property type="entry name" value="N 2 ,N 2 -DIMETHYLGUANOSINE TRNA METHYLTRANSFERASE"/>
    <property type="match status" value="1"/>
</dbReference>
<keyword evidence="13" id="KW-1185">Reference proteome</keyword>
<keyword evidence="4 10" id="KW-0949">S-adenosyl-L-methionine</keyword>
<evidence type="ECO:0000256" key="8">
    <source>
        <dbReference type="ARBA" id="ARBA00051897"/>
    </source>
</evidence>
<accession>A0A6P8NSK3</accession>
<dbReference type="Gene3D" id="3.30.56.70">
    <property type="entry name" value="N2,N2-dimethylguanosine tRNA methyltransferase, C-terminal domain"/>
    <property type="match status" value="1"/>
</dbReference>
<dbReference type="InterPro" id="IPR029063">
    <property type="entry name" value="SAM-dependent_MTases_sf"/>
</dbReference>
<evidence type="ECO:0000313" key="14">
    <source>
        <dbReference type="RefSeq" id="XP_033317172.1"/>
    </source>
</evidence>
<feature type="region of interest" description="Disordered" evidence="11">
    <location>
        <begin position="457"/>
        <end position="501"/>
    </location>
</feature>
<dbReference type="FunFam" id="3.40.50.150:FF:000051">
    <property type="entry name" value="tRNA (guanine(26)-N(2))-dimethyltransferase"/>
    <property type="match status" value="1"/>
</dbReference>
<reference evidence="14" key="1">
    <citation type="submission" date="2025-08" db="UniProtKB">
        <authorList>
            <consortium name="RefSeq"/>
        </authorList>
    </citation>
    <scope>IDENTIFICATION</scope>
    <source>
        <tissue evidence="14">Muscle</tissue>
    </source>
</reference>
<dbReference type="InterPro" id="IPR042296">
    <property type="entry name" value="tRNA_met_Trm1_C"/>
</dbReference>
<evidence type="ECO:0000256" key="1">
    <source>
        <dbReference type="ARBA" id="ARBA00022555"/>
    </source>
</evidence>
<dbReference type="PANTHER" id="PTHR10631:SF3">
    <property type="entry name" value="TRNA (GUANINE(26)-N(2))-DIMETHYLTRANSFERASE"/>
    <property type="match status" value="1"/>
</dbReference>
<keyword evidence="6 10" id="KW-0694">RNA-binding</keyword>
<dbReference type="SUPFAM" id="SSF53335">
    <property type="entry name" value="S-adenosyl-L-methionine-dependent methyltransferases"/>
    <property type="match status" value="1"/>
</dbReference>
<dbReference type="FunFam" id="3.20.20.100:FF:000023">
    <property type="entry name" value="aldose reductase"/>
    <property type="match status" value="1"/>
</dbReference>
<dbReference type="RefSeq" id="XP_033317172.1">
    <property type="nucleotide sequence ID" value="XM_033461281.1"/>
</dbReference>
<dbReference type="CDD" id="cd19116">
    <property type="entry name" value="AKR_AKR2E1-5"/>
    <property type="match status" value="1"/>
</dbReference>
<evidence type="ECO:0000256" key="2">
    <source>
        <dbReference type="ARBA" id="ARBA00022603"/>
    </source>
</evidence>
<dbReference type="SUPFAM" id="SSF51430">
    <property type="entry name" value="NAD(P)-linked oxidoreductase"/>
    <property type="match status" value="1"/>
</dbReference>
<name>A0A6P8NSK3_9HYME</name>
<evidence type="ECO:0000259" key="12">
    <source>
        <dbReference type="Pfam" id="PF00248"/>
    </source>
</evidence>
<dbReference type="EC" id="2.1.1.216" evidence="7"/>